<feature type="region of interest" description="Disordered" evidence="7">
    <location>
        <begin position="224"/>
        <end position="249"/>
    </location>
</feature>
<name>A0ABM9ERS3_9BACI</name>
<comment type="subcellular location">
    <subcellularLocation>
        <location evidence="1">Cell membrane</location>
        <topology evidence="1">Multi-pass membrane protein</topology>
    </subcellularLocation>
</comment>
<keyword evidence="6 8" id="KW-0472">Membrane</keyword>
<feature type="transmembrane region" description="Helical" evidence="8">
    <location>
        <begin position="173"/>
        <end position="194"/>
    </location>
</feature>
<proteinExistence type="inferred from homology"/>
<evidence type="ECO:0000259" key="9">
    <source>
        <dbReference type="Pfam" id="PF02706"/>
    </source>
</evidence>
<accession>A0ABM9ERS3</accession>
<evidence type="ECO:0000256" key="6">
    <source>
        <dbReference type="ARBA" id="ARBA00023136"/>
    </source>
</evidence>
<reference evidence="11" key="1">
    <citation type="submission" date="2022-04" db="EMBL/GenBank/DDBJ databases">
        <authorList>
            <person name="Criscuolo A."/>
        </authorList>
    </citation>
    <scope>NUCLEOTIDE SEQUENCE</scope>
    <source>
        <strain evidence="11">CIP111895</strain>
    </source>
</reference>
<evidence type="ECO:0000313" key="11">
    <source>
        <dbReference type="EMBL" id="CAH2714876.1"/>
    </source>
</evidence>
<keyword evidence="3" id="KW-1003">Cell membrane</keyword>
<dbReference type="RefSeq" id="WP_248735182.1">
    <property type="nucleotide sequence ID" value="NZ_CALBWS010000011.1"/>
</dbReference>
<sequence>MEETVGLFDIFHTIKKRWNVIVLLTLIAVLISASVSYYILKPVYQASTQILVNQKNTENKIDYTQLQSNVDLINTYRVILKSPVILEKAIDKLNLTQSWEELNQHIQVTSQENSQVFSLMVEDQDASKAVVIANTVSETFQEEIKGIMNVDNVSIIAKAELKQNPIPVKPKPILNMAIAFVIGVMIGIGTALLLDFMDNTFKDEHDVEACLGLPVLGTVQKMPKVHEKGKRDSKTQTMGSEKVVSSVEK</sequence>
<gene>
    <name evidence="11" type="primary">ywqC_1</name>
    <name evidence="11" type="ORF">BACCIP111895_02052</name>
</gene>
<organism evidence="11 12">
    <name type="scientific">Neobacillus rhizosphaerae</name>
    <dbReference type="NCBI Taxonomy" id="2880965"/>
    <lineage>
        <taxon>Bacteria</taxon>
        <taxon>Bacillati</taxon>
        <taxon>Bacillota</taxon>
        <taxon>Bacilli</taxon>
        <taxon>Bacillales</taxon>
        <taxon>Bacillaceae</taxon>
        <taxon>Neobacillus</taxon>
    </lineage>
</organism>
<evidence type="ECO:0000256" key="7">
    <source>
        <dbReference type="SAM" id="MobiDB-lite"/>
    </source>
</evidence>
<dbReference type="InterPro" id="IPR003856">
    <property type="entry name" value="LPS_length_determ_N"/>
</dbReference>
<evidence type="ECO:0000256" key="8">
    <source>
        <dbReference type="SAM" id="Phobius"/>
    </source>
</evidence>
<evidence type="ECO:0000256" key="3">
    <source>
        <dbReference type="ARBA" id="ARBA00022475"/>
    </source>
</evidence>
<comment type="similarity">
    <text evidence="2">Belongs to the CpsC/CapA family.</text>
</comment>
<dbReference type="Pfam" id="PF13807">
    <property type="entry name" value="GNVR"/>
    <property type="match status" value="1"/>
</dbReference>
<dbReference type="Pfam" id="PF02706">
    <property type="entry name" value="Wzz"/>
    <property type="match status" value="1"/>
</dbReference>
<keyword evidence="12" id="KW-1185">Reference proteome</keyword>
<feature type="domain" description="Tyrosine-protein kinase G-rich" evidence="10">
    <location>
        <begin position="141"/>
        <end position="193"/>
    </location>
</feature>
<feature type="transmembrane region" description="Helical" evidence="8">
    <location>
        <begin position="20"/>
        <end position="40"/>
    </location>
</feature>
<dbReference type="EMBL" id="CALBWS010000011">
    <property type="protein sequence ID" value="CAH2714876.1"/>
    <property type="molecule type" value="Genomic_DNA"/>
</dbReference>
<dbReference type="InterPro" id="IPR050445">
    <property type="entry name" value="Bact_polysacc_biosynth/exp"/>
</dbReference>
<dbReference type="PANTHER" id="PTHR32309">
    <property type="entry name" value="TYROSINE-PROTEIN KINASE"/>
    <property type="match status" value="1"/>
</dbReference>
<evidence type="ECO:0000313" key="12">
    <source>
        <dbReference type="Proteomes" id="UP000838308"/>
    </source>
</evidence>
<evidence type="ECO:0000256" key="5">
    <source>
        <dbReference type="ARBA" id="ARBA00022989"/>
    </source>
</evidence>
<evidence type="ECO:0000256" key="1">
    <source>
        <dbReference type="ARBA" id="ARBA00004651"/>
    </source>
</evidence>
<dbReference type="Proteomes" id="UP000838308">
    <property type="component" value="Unassembled WGS sequence"/>
</dbReference>
<evidence type="ECO:0000256" key="2">
    <source>
        <dbReference type="ARBA" id="ARBA00006683"/>
    </source>
</evidence>
<keyword evidence="4 8" id="KW-0812">Transmembrane</keyword>
<dbReference type="InterPro" id="IPR032807">
    <property type="entry name" value="GNVR"/>
</dbReference>
<evidence type="ECO:0000259" key="10">
    <source>
        <dbReference type="Pfam" id="PF13807"/>
    </source>
</evidence>
<protein>
    <submittedName>
        <fullName evidence="11">Capsular polysaccharide biosynthesis protein YwqC</fullName>
    </submittedName>
</protein>
<comment type="caution">
    <text evidence="11">The sequence shown here is derived from an EMBL/GenBank/DDBJ whole genome shotgun (WGS) entry which is preliminary data.</text>
</comment>
<keyword evidence="5 8" id="KW-1133">Transmembrane helix</keyword>
<feature type="domain" description="Polysaccharide chain length determinant N-terminal" evidence="9">
    <location>
        <begin position="5"/>
        <end position="93"/>
    </location>
</feature>
<feature type="compositionally biased region" description="Basic and acidic residues" evidence="7">
    <location>
        <begin position="224"/>
        <end position="234"/>
    </location>
</feature>
<dbReference type="PANTHER" id="PTHR32309:SF13">
    <property type="entry name" value="FERRIC ENTEROBACTIN TRANSPORT PROTEIN FEPE"/>
    <property type="match status" value="1"/>
</dbReference>
<evidence type="ECO:0000256" key="4">
    <source>
        <dbReference type="ARBA" id="ARBA00022692"/>
    </source>
</evidence>